<evidence type="ECO:0000256" key="3">
    <source>
        <dbReference type="ARBA" id="ARBA00022475"/>
    </source>
</evidence>
<dbReference type="Pfam" id="PF05640">
    <property type="entry name" value="NKAIN"/>
    <property type="match status" value="2"/>
</dbReference>
<evidence type="ECO:0000313" key="9">
    <source>
        <dbReference type="RefSeq" id="XP_032810515.1"/>
    </source>
</evidence>
<dbReference type="InterPro" id="IPR008516">
    <property type="entry name" value="Na/K-Atpase_Interacting"/>
</dbReference>
<keyword evidence="4 7" id="KW-0812">Transmembrane</keyword>
<comment type="similarity">
    <text evidence="2 7">Belongs to the NKAIN family.</text>
</comment>
<dbReference type="GO" id="GO:0005886">
    <property type="term" value="C:plasma membrane"/>
    <property type="evidence" value="ECO:0007669"/>
    <property type="project" value="UniProtKB-SubCell"/>
</dbReference>
<dbReference type="RefSeq" id="XP_032810515.1">
    <property type="nucleotide sequence ID" value="XM_032954624.1"/>
</dbReference>
<feature type="transmembrane region" description="Helical" evidence="7">
    <location>
        <begin position="186"/>
        <end position="205"/>
    </location>
</feature>
<evidence type="ECO:0000256" key="7">
    <source>
        <dbReference type="RuleBase" id="RU368041"/>
    </source>
</evidence>
<evidence type="ECO:0000313" key="8">
    <source>
        <dbReference type="Proteomes" id="UP001318040"/>
    </source>
</evidence>
<dbReference type="GeneID" id="116942563"/>
<dbReference type="AlphaFoldDB" id="A0AAJ7WUJ8"/>
<proteinExistence type="inferred from homology"/>
<reference evidence="9" key="1">
    <citation type="submission" date="2025-08" db="UniProtKB">
        <authorList>
            <consortium name="RefSeq"/>
        </authorList>
    </citation>
    <scope>IDENTIFICATION</scope>
    <source>
        <tissue evidence="9">Sperm</tissue>
    </source>
</reference>
<comment type="subcellular location">
    <subcellularLocation>
        <location evidence="1 7">Cell membrane</location>
        <topology evidence="1 7">Multi-pass membrane protein</topology>
    </subcellularLocation>
</comment>
<feature type="transmembrane region" description="Helical" evidence="7">
    <location>
        <begin position="62"/>
        <end position="86"/>
    </location>
</feature>
<dbReference type="KEGG" id="pmrn:116942563"/>
<dbReference type="GO" id="GO:0002028">
    <property type="term" value="P:regulation of sodium ion transport"/>
    <property type="evidence" value="ECO:0007669"/>
    <property type="project" value="UniProtKB-UniRule"/>
</dbReference>
<dbReference type="Proteomes" id="UP001318040">
    <property type="component" value="Chromosome 15"/>
</dbReference>
<keyword evidence="6 7" id="KW-0472">Membrane</keyword>
<keyword evidence="5 7" id="KW-1133">Transmembrane helix</keyword>
<keyword evidence="3 7" id="KW-1003">Cell membrane</keyword>
<gene>
    <name evidence="9" type="primary">LOC116942563</name>
</gene>
<name>A0AAJ7WUJ8_PETMA</name>
<keyword evidence="8" id="KW-1185">Reference proteome</keyword>
<sequence length="242" mass="25920">MACCTGRCALIFVCCLQMVAVLERQVFDFLGYQWAPILVNFLHVLLLILGLFGTVQCRPRYIVLYAAWSVLWVAWNVFIICLYLEVGGLTKGGDYLTFTASRHRSWFLEHGPGCVAQAVDSAPVLAVGGGGGGGGGGGAVLGGPSVGGEGGEGRAPDGSAPDGHVLLRVSGCLLEYPYLEVLHSGVHILLALFGFVYSCYVVSVITEEEDSFDFIGGFHSYTAYHSPQKVSHLQLKPVYVPN</sequence>
<evidence type="ECO:0000256" key="2">
    <source>
        <dbReference type="ARBA" id="ARBA00006364"/>
    </source>
</evidence>
<dbReference type="PANTHER" id="PTHR13084:SF6">
    <property type="entry name" value="SODIUM_POTASSIUM-TRANSPORTING ATPASE SUBUNIT BETA-1-INTERACTING PROTEIN"/>
    <property type="match status" value="1"/>
</dbReference>
<organism evidence="8 9">
    <name type="scientific">Petromyzon marinus</name>
    <name type="common">Sea lamprey</name>
    <dbReference type="NCBI Taxonomy" id="7757"/>
    <lineage>
        <taxon>Eukaryota</taxon>
        <taxon>Metazoa</taxon>
        <taxon>Chordata</taxon>
        <taxon>Craniata</taxon>
        <taxon>Vertebrata</taxon>
        <taxon>Cyclostomata</taxon>
        <taxon>Hyperoartia</taxon>
        <taxon>Petromyzontiformes</taxon>
        <taxon>Petromyzontidae</taxon>
        <taxon>Petromyzon</taxon>
    </lineage>
</organism>
<dbReference type="PANTHER" id="PTHR13084">
    <property type="entry name" value="T-CELL LYMPHOMA BREAKPOINT-ASSOCIATED TARGET 1-RELATED"/>
    <property type="match status" value="1"/>
</dbReference>
<evidence type="ECO:0000256" key="6">
    <source>
        <dbReference type="ARBA" id="ARBA00023136"/>
    </source>
</evidence>
<evidence type="ECO:0000256" key="5">
    <source>
        <dbReference type="ARBA" id="ARBA00022989"/>
    </source>
</evidence>
<accession>A0AAJ7WUJ8</accession>
<evidence type="ECO:0000256" key="1">
    <source>
        <dbReference type="ARBA" id="ARBA00004651"/>
    </source>
</evidence>
<feature type="transmembrane region" description="Helical" evidence="7">
    <location>
        <begin position="34"/>
        <end position="55"/>
    </location>
</feature>
<evidence type="ECO:0000256" key="4">
    <source>
        <dbReference type="ARBA" id="ARBA00022692"/>
    </source>
</evidence>
<protein>
    <recommendedName>
        <fullName evidence="7">Sodium/potassium-transporting ATPase subunit beta-1-interacting protein</fullName>
        <shortName evidence="7">Na(+)/K(+)-transporting ATPase subunit beta-1-interacting protein</shortName>
    </recommendedName>
</protein>